<keyword evidence="3" id="KW-0808">Transferase</keyword>
<dbReference type="Pfam" id="PF00069">
    <property type="entry name" value="Pkinase"/>
    <property type="match status" value="1"/>
</dbReference>
<evidence type="ECO:0000259" key="12">
    <source>
        <dbReference type="PROSITE" id="PS50032"/>
    </source>
</evidence>
<comment type="catalytic activity">
    <reaction evidence="8">
        <text>L-seryl-[protein] + ATP = O-phospho-L-seryl-[protein] + ADP + H(+)</text>
        <dbReference type="Rhea" id="RHEA:17989"/>
        <dbReference type="Rhea" id="RHEA-COMP:9863"/>
        <dbReference type="Rhea" id="RHEA-COMP:11604"/>
        <dbReference type="ChEBI" id="CHEBI:15378"/>
        <dbReference type="ChEBI" id="CHEBI:29999"/>
        <dbReference type="ChEBI" id="CHEBI:30616"/>
        <dbReference type="ChEBI" id="CHEBI:83421"/>
        <dbReference type="ChEBI" id="CHEBI:456216"/>
        <dbReference type="EC" id="2.7.11.1"/>
    </reaction>
</comment>
<dbReference type="InterPro" id="IPR001772">
    <property type="entry name" value="KA1_dom"/>
</dbReference>
<feature type="compositionally biased region" description="Low complexity" evidence="10">
    <location>
        <begin position="401"/>
        <end position="446"/>
    </location>
</feature>
<keyword evidence="4 9" id="KW-0547">Nucleotide-binding</keyword>
<evidence type="ECO:0000256" key="1">
    <source>
        <dbReference type="ARBA" id="ARBA00012513"/>
    </source>
</evidence>
<feature type="compositionally biased region" description="Low complexity" evidence="10">
    <location>
        <begin position="545"/>
        <end position="554"/>
    </location>
</feature>
<dbReference type="RefSeq" id="XP_064680162.1">
    <property type="nucleotide sequence ID" value="XM_064824785.1"/>
</dbReference>
<dbReference type="InterPro" id="IPR017441">
    <property type="entry name" value="Protein_kinase_ATP_BS"/>
</dbReference>
<organism evidence="13 14">
    <name type="scientific">Mucor velutinosus</name>
    <dbReference type="NCBI Taxonomy" id="708070"/>
    <lineage>
        <taxon>Eukaryota</taxon>
        <taxon>Fungi</taxon>
        <taxon>Fungi incertae sedis</taxon>
        <taxon>Mucoromycota</taxon>
        <taxon>Mucoromycotina</taxon>
        <taxon>Mucoromycetes</taxon>
        <taxon>Mucorales</taxon>
        <taxon>Mucorineae</taxon>
        <taxon>Mucoraceae</taxon>
        <taxon>Mucor</taxon>
    </lineage>
</organism>
<keyword evidence="14" id="KW-1185">Reference proteome</keyword>
<feature type="region of interest" description="Disordered" evidence="10">
    <location>
        <begin position="588"/>
        <end position="624"/>
    </location>
</feature>
<comment type="catalytic activity">
    <reaction evidence="7">
        <text>L-threonyl-[protein] + ATP = O-phospho-L-threonyl-[protein] + ADP + H(+)</text>
        <dbReference type="Rhea" id="RHEA:46608"/>
        <dbReference type="Rhea" id="RHEA-COMP:11060"/>
        <dbReference type="Rhea" id="RHEA-COMP:11605"/>
        <dbReference type="ChEBI" id="CHEBI:15378"/>
        <dbReference type="ChEBI" id="CHEBI:30013"/>
        <dbReference type="ChEBI" id="CHEBI:30616"/>
        <dbReference type="ChEBI" id="CHEBI:61977"/>
        <dbReference type="ChEBI" id="CHEBI:456216"/>
        <dbReference type="EC" id="2.7.11.1"/>
    </reaction>
</comment>
<dbReference type="FunFam" id="1.10.510.10:FF:000571">
    <property type="entry name" value="Maternal embryonic leucine zipper kinase"/>
    <property type="match status" value="1"/>
</dbReference>
<dbReference type="PROSITE" id="PS50032">
    <property type="entry name" value="KA1"/>
    <property type="match status" value="1"/>
</dbReference>
<dbReference type="Gene3D" id="3.30.310.80">
    <property type="entry name" value="Kinase associated domain 1, KA1"/>
    <property type="match status" value="1"/>
</dbReference>
<dbReference type="Pfam" id="PF02149">
    <property type="entry name" value="KA1"/>
    <property type="match status" value="1"/>
</dbReference>
<evidence type="ECO:0000256" key="3">
    <source>
        <dbReference type="ARBA" id="ARBA00022679"/>
    </source>
</evidence>
<dbReference type="PANTHER" id="PTHR24346">
    <property type="entry name" value="MAP/MICROTUBULE AFFINITY-REGULATING KINASE"/>
    <property type="match status" value="1"/>
</dbReference>
<sequence length="859" mass="95987">MIPSDTTTTANPHQRAYSVMAVPSELEQHRHNKYKHYNANSNSNHLIWYQEVYKKYGYEPKLKNPSYFGPYLLLQTLGEGEFAKVKAGVHVQTNQEVAIKLMRKDHIKLASLETKLEREISVLKSVDHPYIVKLFEVLTIKNYIGIVLQRAAGGELFDYILKHHYLQEPEAKRLFAQLISGVDYMHQKHIVHRDLKLENLLLSKDRDIIITDFGFANRFQVAQEDLMATSCGSPCYAAPELVINDENQYVGTAVDIWSCGVILFAMLCGYLPFDDDPTNPQGANINVLYKYIVSTRLEIPKSMSIDATHLLRRMLVPDPAKRCTMEEIKRHPWLSEHQHLFVVEEEKHNHMSSATVSSDSRLSSPAAAAQDDNSTTMLPLHEPESREENVTARESLPPTPKASNSSTTTASSSSSSSSSPASVIHTTAKNPATTTTPTTTTTTTTPTTTTITTTVAAVAAVADTTDDYVAQSALPATTTATSFLEAKFISTLQPQSQQQPSQTSYQQPNSTTNKIPNRSASVQPQHKSKYNTKRERTTSEYNKNQQQQKHQSLQILPSVSETTIHDDISFSDRAKLKGQKLMEWFIKRSKSQSTKFPSRPAANHNKVPEKQQQQPQRPISALPNPIRAMPIGKPLGSYAADFNDSKLRLHRGAVDQDALTSKAPNEVLHEIKECLSLMGIDMKKCHDFKIKCVRPARRRHPVVPDKVNANANTSTKGSTRTRKNTTTIPFKLFFNSSNNSNNIGSKTTATTSTTHIIYGEQGIDNGEQVQFNVELSKIENLPGLYVVDIKRTRGNIWAFKFLYHTLLDLLDLSGNSQGGVGYMAQRRISSEKVEDLVKNRKSYMTTSSSSGSSSIVVYQ</sequence>
<evidence type="ECO:0000256" key="4">
    <source>
        <dbReference type="ARBA" id="ARBA00022741"/>
    </source>
</evidence>
<feature type="domain" description="Protein kinase" evidence="11">
    <location>
        <begin position="71"/>
        <end position="334"/>
    </location>
</feature>
<dbReference type="EMBL" id="JASEJX010000016">
    <property type="protein sequence ID" value="KAK4513496.1"/>
    <property type="molecule type" value="Genomic_DNA"/>
</dbReference>
<dbReference type="InterPro" id="IPR028375">
    <property type="entry name" value="KA1/Ssp2_C"/>
</dbReference>
<feature type="compositionally biased region" description="Polar residues" evidence="10">
    <location>
        <begin position="513"/>
        <end position="525"/>
    </location>
</feature>
<feature type="compositionally biased region" description="Low complexity" evidence="10">
    <location>
        <begin position="492"/>
        <end position="512"/>
    </location>
</feature>
<evidence type="ECO:0000256" key="5">
    <source>
        <dbReference type="ARBA" id="ARBA00022777"/>
    </source>
</evidence>
<comment type="caution">
    <text evidence="13">The sequence shown here is derived from an EMBL/GenBank/DDBJ whole genome shotgun (WGS) entry which is preliminary data.</text>
</comment>
<dbReference type="EC" id="2.7.11.1" evidence="1"/>
<feature type="binding site" evidence="9">
    <location>
        <position position="100"/>
    </location>
    <ligand>
        <name>ATP</name>
        <dbReference type="ChEBI" id="CHEBI:30616"/>
    </ligand>
</feature>
<feature type="compositionally biased region" description="Basic and acidic residues" evidence="10">
    <location>
        <begin position="381"/>
        <end position="391"/>
    </location>
</feature>
<proteinExistence type="predicted"/>
<evidence type="ECO:0000256" key="10">
    <source>
        <dbReference type="SAM" id="MobiDB-lite"/>
    </source>
</evidence>
<evidence type="ECO:0000256" key="7">
    <source>
        <dbReference type="ARBA" id="ARBA00047899"/>
    </source>
</evidence>
<dbReference type="SUPFAM" id="SSF103243">
    <property type="entry name" value="KA1-like"/>
    <property type="match status" value="1"/>
</dbReference>
<dbReference type="GO" id="GO:0005737">
    <property type="term" value="C:cytoplasm"/>
    <property type="evidence" value="ECO:0007669"/>
    <property type="project" value="TreeGrafter"/>
</dbReference>
<reference evidence="13 14" key="1">
    <citation type="submission" date="2022-11" db="EMBL/GenBank/DDBJ databases">
        <title>Mucor velutinosus strain NIH1002 WGS.</title>
        <authorList>
            <person name="Subramanian P."/>
            <person name="Mullikin J.C."/>
            <person name="Segre J.A."/>
            <person name="Zelazny A.M."/>
        </authorList>
    </citation>
    <scope>NUCLEOTIDE SEQUENCE [LARGE SCALE GENOMIC DNA]</scope>
    <source>
        <strain evidence="13 14">NIH1002</strain>
    </source>
</reference>
<feature type="domain" description="KA1" evidence="12">
    <location>
        <begin position="762"/>
        <end position="812"/>
    </location>
</feature>
<evidence type="ECO:0000256" key="2">
    <source>
        <dbReference type="ARBA" id="ARBA00022527"/>
    </source>
</evidence>
<keyword evidence="6 9" id="KW-0067">ATP-binding</keyword>
<dbReference type="InterPro" id="IPR008271">
    <property type="entry name" value="Ser/Thr_kinase_AS"/>
</dbReference>
<evidence type="ECO:0000313" key="13">
    <source>
        <dbReference type="EMBL" id="KAK4513496.1"/>
    </source>
</evidence>
<dbReference type="SMART" id="SM00220">
    <property type="entry name" value="S_TKc"/>
    <property type="match status" value="1"/>
</dbReference>
<dbReference type="PROSITE" id="PS00107">
    <property type="entry name" value="PROTEIN_KINASE_ATP"/>
    <property type="match status" value="1"/>
</dbReference>
<evidence type="ECO:0000259" key="11">
    <source>
        <dbReference type="PROSITE" id="PS50011"/>
    </source>
</evidence>
<dbReference type="Gene3D" id="1.10.510.10">
    <property type="entry name" value="Transferase(Phosphotransferase) domain 1"/>
    <property type="match status" value="1"/>
</dbReference>
<dbReference type="AlphaFoldDB" id="A0AAN7D9M1"/>
<dbReference type="GO" id="GO:0035556">
    <property type="term" value="P:intracellular signal transduction"/>
    <property type="evidence" value="ECO:0007669"/>
    <property type="project" value="TreeGrafter"/>
</dbReference>
<keyword evidence="5" id="KW-0418">Kinase</keyword>
<dbReference type="Proteomes" id="UP001304243">
    <property type="component" value="Unassembled WGS sequence"/>
</dbReference>
<evidence type="ECO:0000256" key="8">
    <source>
        <dbReference type="ARBA" id="ARBA00048679"/>
    </source>
</evidence>
<keyword evidence="2" id="KW-0723">Serine/threonine-protein kinase</keyword>
<dbReference type="GO" id="GO:0004674">
    <property type="term" value="F:protein serine/threonine kinase activity"/>
    <property type="evidence" value="ECO:0007669"/>
    <property type="project" value="UniProtKB-KW"/>
</dbReference>
<name>A0AAN7D9M1_9FUNG</name>
<feature type="region of interest" description="Disordered" evidence="10">
    <location>
        <begin position="351"/>
        <end position="446"/>
    </location>
</feature>
<feature type="region of interest" description="Disordered" evidence="10">
    <location>
        <begin position="492"/>
        <end position="557"/>
    </location>
</feature>
<evidence type="ECO:0000256" key="6">
    <source>
        <dbReference type="ARBA" id="ARBA00022840"/>
    </source>
</evidence>
<accession>A0AAN7D9M1</accession>
<evidence type="ECO:0000313" key="14">
    <source>
        <dbReference type="Proteomes" id="UP001304243"/>
    </source>
</evidence>
<dbReference type="GeneID" id="89949183"/>
<gene>
    <name evidence="13" type="ORF">ATC70_005497</name>
</gene>
<dbReference type="GO" id="GO:0005524">
    <property type="term" value="F:ATP binding"/>
    <property type="evidence" value="ECO:0007669"/>
    <property type="project" value="UniProtKB-UniRule"/>
</dbReference>
<dbReference type="PROSITE" id="PS50011">
    <property type="entry name" value="PROTEIN_KINASE_DOM"/>
    <property type="match status" value="1"/>
</dbReference>
<dbReference type="InterPro" id="IPR011009">
    <property type="entry name" value="Kinase-like_dom_sf"/>
</dbReference>
<dbReference type="PROSITE" id="PS00108">
    <property type="entry name" value="PROTEIN_KINASE_ST"/>
    <property type="match status" value="1"/>
</dbReference>
<dbReference type="SUPFAM" id="SSF56112">
    <property type="entry name" value="Protein kinase-like (PK-like)"/>
    <property type="match status" value="1"/>
</dbReference>
<dbReference type="PANTHER" id="PTHR24346:SF110">
    <property type="entry name" value="NON-SPECIFIC SERINE_THREONINE PROTEIN KINASE"/>
    <property type="match status" value="1"/>
</dbReference>
<evidence type="ECO:0000256" key="9">
    <source>
        <dbReference type="PROSITE-ProRule" id="PRU10141"/>
    </source>
</evidence>
<dbReference type="InterPro" id="IPR000719">
    <property type="entry name" value="Prot_kinase_dom"/>
</dbReference>
<protein>
    <recommendedName>
        <fullName evidence="1">non-specific serine/threonine protein kinase</fullName>
        <ecNumber evidence="1">2.7.11.1</ecNumber>
    </recommendedName>
</protein>
<feature type="compositionally biased region" description="Polar residues" evidence="10">
    <location>
        <begin position="351"/>
        <end position="363"/>
    </location>
</feature>